<feature type="compositionally biased region" description="Polar residues" evidence="8">
    <location>
        <begin position="546"/>
        <end position="563"/>
    </location>
</feature>
<dbReference type="SMART" id="SM00537">
    <property type="entry name" value="DCX"/>
    <property type="match status" value="1"/>
</dbReference>
<evidence type="ECO:0000256" key="8">
    <source>
        <dbReference type="SAM" id="MobiDB-lite"/>
    </source>
</evidence>
<dbReference type="InterPro" id="IPR036572">
    <property type="entry name" value="Doublecortin_dom_sf"/>
</dbReference>
<comment type="similarity">
    <text evidence="1">Belongs to the protein kinase superfamily. CAMK Ser/Thr protein kinase family. CaMK subfamily.</text>
</comment>
<feature type="binding site" evidence="7">
    <location>
        <position position="661"/>
    </location>
    <ligand>
        <name>ATP</name>
        <dbReference type="ChEBI" id="CHEBI:30616"/>
    </ligand>
</feature>
<gene>
    <name evidence="11" type="ORF">OKIOD_LOCUS5032</name>
</gene>
<evidence type="ECO:0000256" key="5">
    <source>
        <dbReference type="ARBA" id="ARBA00047899"/>
    </source>
</evidence>
<dbReference type="InterPro" id="IPR008271">
    <property type="entry name" value="Ser/Thr_kinase_AS"/>
</dbReference>
<dbReference type="PROSITE" id="PS00108">
    <property type="entry name" value="PROTEIN_KINASE_ST"/>
    <property type="match status" value="1"/>
</dbReference>
<sequence>MTTGSMNKKGPNPAGRVAHHQGSKELRDLTDDRYGPLRRPKTITFYKNGDRNFQGKTIQITPHRYLNFEELMTDLSKKLNLPYGVRKIYSLDGKLVEDIEKLQNDQAYVCAGFEKWKKVEYEKLEQRSRNRMHKTNHSLPSHSNTSGGVSPYRNSNPAMVFNARHGHPDFSQFNKNRSLLFILANTTPPVMKNMIVSKQHVTQLGPFIQEISNHLGRPKWKNDRISRIFTIRGEQVKDVDTFFSEQDVFIAVGHGEILRSAEKHRIMESLYPDSKYRRRVIKEYEDARASPPKKTAKKLPGLSDQRKRQAGVKASKSDSAVKVKVSPYSSTHHLDDYSSSSEKLTSYGRPSKRQEPQPGKTYPTFTKPTRNGRTLTMMEQEEKYLKEELREKEALIQSQEKKQEELLARLREQEEISRKMKADMKSQREQARASRHQQQRVAEEQRMREIQLEYERKEREMQEKMDRFKREFEESQLKIRQKQELSIQSERERLEKEKRKIEQERAEIIEMELEQRRKEIEQKLNQEWAKIEAEKQSLEEQKRQLNDTTTAPSTSRNSIQSNPHPAPTPTSKKGKSRNAVAVFSDSESEDEGLNEVVGPGKREDDVDQWRKRLRAEPKPRTIRQKSDIETRYEIMKKIGDGNFAIVHKCRMANTSSEFAMKIIDKGIMKGKEDMIENEIAIMRLCRHPNIIRLVEEFETVENIYLVLELVRGGDLFDAITESVRYDESVASSLIQDLASPIAYLHARNIVHRDVKPENCLLERHPNGKLQIKLADFGLAMEVTKPIFQVCGTPTYVAPEILVEGGGNGYGLEVDNWAVGVIAYILLCGFPPFRSPNRDQNQLFDIIVRGEYEFISPYWDDISQGAMDLIRQLLVINPKKRLTADGVLNHAWIRSGGQFKGPNLQRQITMELARANLLSQQNKSRQNV</sequence>
<dbReference type="EMBL" id="OU015569">
    <property type="protein sequence ID" value="CAG5094348.1"/>
    <property type="molecule type" value="Genomic_DNA"/>
</dbReference>
<feature type="domain" description="Doublecortin" evidence="10">
    <location>
        <begin position="41"/>
        <end position="122"/>
    </location>
</feature>
<comment type="catalytic activity">
    <reaction evidence="6">
        <text>L-seryl-[protein] + ATP = O-phospho-L-seryl-[protein] + ADP + H(+)</text>
        <dbReference type="Rhea" id="RHEA:17989"/>
        <dbReference type="Rhea" id="RHEA-COMP:9863"/>
        <dbReference type="Rhea" id="RHEA-COMP:11604"/>
        <dbReference type="ChEBI" id="CHEBI:15378"/>
        <dbReference type="ChEBI" id="CHEBI:29999"/>
        <dbReference type="ChEBI" id="CHEBI:30616"/>
        <dbReference type="ChEBI" id="CHEBI:83421"/>
        <dbReference type="ChEBI" id="CHEBI:456216"/>
        <dbReference type="EC" id="2.7.11.1"/>
    </reaction>
</comment>
<feature type="region of interest" description="Disordered" evidence="8">
    <location>
        <begin position="127"/>
        <end position="149"/>
    </location>
</feature>
<feature type="region of interest" description="Disordered" evidence="8">
    <location>
        <begin position="424"/>
        <end position="445"/>
    </location>
</feature>
<feature type="region of interest" description="Disordered" evidence="8">
    <location>
        <begin position="284"/>
        <end position="370"/>
    </location>
</feature>
<feature type="region of interest" description="Disordered" evidence="8">
    <location>
        <begin position="537"/>
        <end position="605"/>
    </location>
</feature>
<dbReference type="EC" id="2.7.11.1" evidence="2"/>
<feature type="domain" description="Doublecortin" evidence="10">
    <location>
        <begin position="177"/>
        <end position="253"/>
    </location>
</feature>
<feature type="compositionally biased region" description="Polar residues" evidence="8">
    <location>
        <begin position="137"/>
        <end position="149"/>
    </location>
</feature>
<feature type="region of interest" description="Disordered" evidence="8">
    <location>
        <begin position="1"/>
        <end position="35"/>
    </location>
</feature>
<name>A0ABN7SC49_OIKDI</name>
<evidence type="ECO:0000313" key="12">
    <source>
        <dbReference type="Proteomes" id="UP001158576"/>
    </source>
</evidence>
<feature type="region of interest" description="Disordered" evidence="8">
    <location>
        <begin position="478"/>
        <end position="501"/>
    </location>
</feature>
<evidence type="ECO:0000256" key="1">
    <source>
        <dbReference type="ARBA" id="ARBA00005354"/>
    </source>
</evidence>
<evidence type="ECO:0000259" key="9">
    <source>
        <dbReference type="PROSITE" id="PS50011"/>
    </source>
</evidence>
<proteinExistence type="inferred from homology"/>
<dbReference type="Gene3D" id="1.10.510.10">
    <property type="entry name" value="Transferase(Phosphotransferase) domain 1"/>
    <property type="match status" value="1"/>
</dbReference>
<dbReference type="SUPFAM" id="SSF89837">
    <property type="entry name" value="Doublecortin (DC)"/>
    <property type="match status" value="2"/>
</dbReference>
<reference evidence="11 12" key="1">
    <citation type="submission" date="2021-04" db="EMBL/GenBank/DDBJ databases">
        <authorList>
            <person name="Bliznina A."/>
        </authorList>
    </citation>
    <scope>NUCLEOTIDE SEQUENCE [LARGE SCALE GENOMIC DNA]</scope>
</reference>
<dbReference type="Gene3D" id="3.10.20.230">
    <property type="entry name" value="Doublecortin domain"/>
    <property type="match status" value="2"/>
</dbReference>
<evidence type="ECO:0000256" key="4">
    <source>
        <dbReference type="ARBA" id="ARBA00022840"/>
    </source>
</evidence>
<accession>A0ABN7SC49</accession>
<evidence type="ECO:0000256" key="3">
    <source>
        <dbReference type="ARBA" id="ARBA00022741"/>
    </source>
</evidence>
<organism evidence="11 12">
    <name type="scientific">Oikopleura dioica</name>
    <name type="common">Tunicate</name>
    <dbReference type="NCBI Taxonomy" id="34765"/>
    <lineage>
        <taxon>Eukaryota</taxon>
        <taxon>Metazoa</taxon>
        <taxon>Chordata</taxon>
        <taxon>Tunicata</taxon>
        <taxon>Appendicularia</taxon>
        <taxon>Copelata</taxon>
        <taxon>Oikopleuridae</taxon>
        <taxon>Oikopleura</taxon>
    </lineage>
</organism>
<evidence type="ECO:0000256" key="6">
    <source>
        <dbReference type="ARBA" id="ARBA00048679"/>
    </source>
</evidence>
<dbReference type="InterPro" id="IPR011009">
    <property type="entry name" value="Kinase-like_dom_sf"/>
</dbReference>
<dbReference type="PROSITE" id="PS50309">
    <property type="entry name" value="DC"/>
    <property type="match status" value="2"/>
</dbReference>
<dbReference type="CDD" id="cd01617">
    <property type="entry name" value="DCX"/>
    <property type="match status" value="1"/>
</dbReference>
<dbReference type="Gene3D" id="3.30.200.20">
    <property type="entry name" value="Phosphorylase Kinase, domain 1"/>
    <property type="match status" value="1"/>
</dbReference>
<dbReference type="Proteomes" id="UP001158576">
    <property type="component" value="Chromosome XSR"/>
</dbReference>
<dbReference type="PROSITE" id="PS50011">
    <property type="entry name" value="PROTEIN_KINASE_DOM"/>
    <property type="match status" value="1"/>
</dbReference>
<comment type="catalytic activity">
    <reaction evidence="5">
        <text>L-threonyl-[protein] + ATP = O-phospho-L-threonyl-[protein] + ADP + H(+)</text>
        <dbReference type="Rhea" id="RHEA:46608"/>
        <dbReference type="Rhea" id="RHEA-COMP:11060"/>
        <dbReference type="Rhea" id="RHEA-COMP:11605"/>
        <dbReference type="ChEBI" id="CHEBI:15378"/>
        <dbReference type="ChEBI" id="CHEBI:30013"/>
        <dbReference type="ChEBI" id="CHEBI:30616"/>
        <dbReference type="ChEBI" id="CHEBI:61977"/>
        <dbReference type="ChEBI" id="CHEBI:456216"/>
        <dbReference type="EC" id="2.7.11.1"/>
    </reaction>
</comment>
<dbReference type="InterPro" id="IPR000719">
    <property type="entry name" value="Prot_kinase_dom"/>
</dbReference>
<keyword evidence="4 7" id="KW-0067">ATP-binding</keyword>
<dbReference type="Pfam" id="PF00069">
    <property type="entry name" value="Pkinase"/>
    <property type="match status" value="1"/>
</dbReference>
<feature type="compositionally biased region" description="Basic and acidic residues" evidence="8">
    <location>
        <begin position="22"/>
        <end position="35"/>
    </location>
</feature>
<keyword evidence="3 7" id="KW-0547">Nucleotide-binding</keyword>
<dbReference type="PANTHER" id="PTHR24347">
    <property type="entry name" value="SERINE/THREONINE-PROTEIN KINASE"/>
    <property type="match status" value="1"/>
</dbReference>
<dbReference type="PROSITE" id="PS00107">
    <property type="entry name" value="PROTEIN_KINASE_ATP"/>
    <property type="match status" value="1"/>
</dbReference>
<dbReference type="SMART" id="SM00220">
    <property type="entry name" value="S_TKc"/>
    <property type="match status" value="1"/>
</dbReference>
<dbReference type="InterPro" id="IPR003533">
    <property type="entry name" value="Doublecortin_dom"/>
</dbReference>
<feature type="domain" description="Protein kinase" evidence="9">
    <location>
        <begin position="632"/>
        <end position="892"/>
    </location>
</feature>
<keyword evidence="12" id="KW-1185">Reference proteome</keyword>
<dbReference type="InterPro" id="IPR017441">
    <property type="entry name" value="Protein_kinase_ATP_BS"/>
</dbReference>
<evidence type="ECO:0000256" key="7">
    <source>
        <dbReference type="PROSITE-ProRule" id="PRU10141"/>
    </source>
</evidence>
<dbReference type="Pfam" id="PF03607">
    <property type="entry name" value="DCX"/>
    <property type="match status" value="2"/>
</dbReference>
<evidence type="ECO:0000259" key="10">
    <source>
        <dbReference type="PROSITE" id="PS50309"/>
    </source>
</evidence>
<dbReference type="SUPFAM" id="SSF56112">
    <property type="entry name" value="Protein kinase-like (PK-like)"/>
    <property type="match status" value="1"/>
</dbReference>
<feature type="compositionally biased region" description="Polar residues" evidence="8">
    <location>
        <begin position="327"/>
        <end position="344"/>
    </location>
</feature>
<protein>
    <recommendedName>
        <fullName evidence="2">non-specific serine/threonine protein kinase</fullName>
        <ecNumber evidence="2">2.7.11.1</ecNumber>
    </recommendedName>
</protein>
<evidence type="ECO:0000256" key="2">
    <source>
        <dbReference type="ARBA" id="ARBA00012513"/>
    </source>
</evidence>
<evidence type="ECO:0000313" key="11">
    <source>
        <dbReference type="EMBL" id="CAG5094348.1"/>
    </source>
</evidence>